<sequence>MVKDFFEMGSFDPRLNETNICMIPKNEKPREMGEFRPISLCNVSYKIISKVLSNRLRKALPKLISETQLAFVARLSYKVIINGEAKGNIIPTRGLRQGDPLSPFLFILCTEALIVQLHGAEVEASGQQLNKQKLAILIGNKVNNALKANLKREIGIPKEGGMGTYLGLPETICGSKQQVFAFVQDRLNARINSWSAKFLSKGGREILIKSIAQALPTYLMFCFLLPKQIVNKLRGAIARFWWSTKNNKKGLHWVAWDKISVPLEQGGLGFRDLKELNLALLTKQLWRLLCYNESLLSRVLNGRYFRYSNPMDVKKANSPSFGWRSMMSAKPLLQQGLRKNIRSGFNTRVWLDNWIPTIPERPAKDRGTGRDPNLYVNHLIDFESKTWKMDKIIELVDPMDIPLITGLQPSRRFMDDYVWCYTKSGKYTVRSEYAIATKSSHEVLEPSTTKLKSHV</sequence>
<gene>
    <name evidence="2" type="primary">LOC109127334</name>
</gene>
<organism evidence="1 2">
    <name type="scientific">Camelina sativa</name>
    <name type="common">False flax</name>
    <name type="synonym">Myagrum sativum</name>
    <dbReference type="NCBI Taxonomy" id="90675"/>
    <lineage>
        <taxon>Eukaryota</taxon>
        <taxon>Viridiplantae</taxon>
        <taxon>Streptophyta</taxon>
        <taxon>Embryophyta</taxon>
        <taxon>Tracheophyta</taxon>
        <taxon>Spermatophyta</taxon>
        <taxon>Magnoliopsida</taxon>
        <taxon>eudicotyledons</taxon>
        <taxon>Gunneridae</taxon>
        <taxon>Pentapetalae</taxon>
        <taxon>rosids</taxon>
        <taxon>malvids</taxon>
        <taxon>Brassicales</taxon>
        <taxon>Brassicaceae</taxon>
        <taxon>Camelineae</taxon>
        <taxon>Camelina</taxon>
    </lineage>
</organism>
<dbReference type="PANTHER" id="PTHR33116">
    <property type="entry name" value="REVERSE TRANSCRIPTASE ZINC-BINDING DOMAIN-CONTAINING PROTEIN-RELATED-RELATED"/>
    <property type="match status" value="1"/>
</dbReference>
<protein>
    <submittedName>
        <fullName evidence="2">Uncharacterized protein LOC109127334</fullName>
    </submittedName>
</protein>
<dbReference type="RefSeq" id="XP_019087479.1">
    <property type="nucleotide sequence ID" value="XM_019231934.1"/>
</dbReference>
<dbReference type="GeneID" id="109127334"/>
<proteinExistence type="predicted"/>
<keyword evidence="1" id="KW-1185">Reference proteome</keyword>
<name>A0ABM1QL41_CAMSA</name>
<dbReference type="Proteomes" id="UP000694864">
    <property type="component" value="Chromosome 11"/>
</dbReference>
<evidence type="ECO:0000313" key="2">
    <source>
        <dbReference type="RefSeq" id="XP_019087479.1"/>
    </source>
</evidence>
<reference evidence="2" key="2">
    <citation type="submission" date="2025-08" db="UniProtKB">
        <authorList>
            <consortium name="RefSeq"/>
        </authorList>
    </citation>
    <scope>IDENTIFICATION</scope>
    <source>
        <tissue evidence="2">Leaf</tissue>
    </source>
</reference>
<accession>A0ABM1QL41</accession>
<dbReference type="PANTHER" id="PTHR33116:SF86">
    <property type="entry name" value="REVERSE TRANSCRIPTASE DOMAIN-CONTAINING PROTEIN"/>
    <property type="match status" value="1"/>
</dbReference>
<evidence type="ECO:0000313" key="1">
    <source>
        <dbReference type="Proteomes" id="UP000694864"/>
    </source>
</evidence>
<reference evidence="1" key="1">
    <citation type="journal article" date="2014" name="Nat. Commun.">
        <title>The emerging biofuel crop Camelina sativa retains a highly undifferentiated hexaploid genome structure.</title>
        <authorList>
            <person name="Kagale S."/>
            <person name="Koh C."/>
            <person name="Nixon J."/>
            <person name="Bollina V."/>
            <person name="Clarke W.E."/>
            <person name="Tuteja R."/>
            <person name="Spillane C."/>
            <person name="Robinson S.J."/>
            <person name="Links M.G."/>
            <person name="Clarke C."/>
            <person name="Higgins E.E."/>
            <person name="Huebert T."/>
            <person name="Sharpe A.G."/>
            <person name="Parkin I.A."/>
        </authorList>
    </citation>
    <scope>NUCLEOTIDE SEQUENCE [LARGE SCALE GENOMIC DNA]</scope>
    <source>
        <strain evidence="1">cv. DH55</strain>
    </source>
</reference>